<protein>
    <submittedName>
        <fullName evidence="9">Uncharacterized protein</fullName>
    </submittedName>
</protein>
<accession>A0A0F4GKH8</accession>
<evidence type="ECO:0000256" key="2">
    <source>
        <dbReference type="ARBA" id="ARBA00022448"/>
    </source>
</evidence>
<gene>
    <name evidence="9" type="ORF">TI39_contig606g00001</name>
</gene>
<dbReference type="GO" id="GO:0017056">
    <property type="term" value="F:structural constituent of nuclear pore"/>
    <property type="evidence" value="ECO:0007669"/>
    <property type="project" value="TreeGrafter"/>
</dbReference>
<keyword evidence="10" id="KW-1185">Reference proteome</keyword>
<dbReference type="InterPro" id="IPR059141">
    <property type="entry name" value="Beta-prop_Nup120_160"/>
</dbReference>
<feature type="domain" description="Nucleoporin Nup120 helical" evidence="7">
    <location>
        <begin position="681"/>
        <end position="799"/>
    </location>
</feature>
<evidence type="ECO:0000256" key="4">
    <source>
        <dbReference type="PROSITE-ProRule" id="PRU00221"/>
    </source>
</evidence>
<evidence type="ECO:0000313" key="10">
    <source>
        <dbReference type="Proteomes" id="UP000033647"/>
    </source>
</evidence>
<dbReference type="PROSITE" id="PS50082">
    <property type="entry name" value="WD_REPEATS_2"/>
    <property type="match status" value="1"/>
</dbReference>
<keyword evidence="4" id="KW-0853">WD repeat</keyword>
<sequence>MSRTPSLYQETRVSPSTPSPSHILHINTTDKTPSTTSITRKRAHSEISSSLLDEDTYARHHLASSASVFFRPAHRSPRSFLHRVLSDRRVLEIQCVDLIQKDKSDCWLTFRIELPAPIVPGGVVLADGGEKDALEVFVVTGEEGKGRFELFTVTLRGGLLVRETVPQDFDGKSVVRRFVPSCFSFRRPYRVVAVSSLELFVSLQDGGLMRLRREANDSGANWNETYFSEGGWSGTLKGMLSLRNRKTVDYNGAKVEANSIAAIAPSPDGRFVWTVGLDHMLKAWDTKTGKVVAVGDLLNEAVDVDERKRQGGYTMGAEQGTLLQIVAPTMDAGFADAEYFLVVHSPREHVFKFFGVSSETTTEGVALVLRDTMSGRRLIPPVDEMLDTNIWHLEQFYVQAGRNFQDSRIWLRARSGPVCRTFTMAFDLLDDRGAALDLEDAFQHDWSVVDSSSLSVNSLRDLPEFRGLEAAPESSTTPSEKWLDFLFFPGRFSNASLETALNIYRQGRKLPKASGKALKAAEEPLKERITSAVSSKILLRRLPNEQPDYDGYQEDVHKEWNTFFTLVSHLHTRRHESIGFAVDAEKGLAWTVCADFVAPIRSSSKFELLHNNAGLQAVENEGQLDREMMRQIWPAEDDPLRSRIMAVAQQFRRFMSPAAQEKLRVESAHHALNPYDEVTPAQGLQNLYDRCGFANEITDDEFETITTSAECFNGLGTLTEDAFLSVLDDILDKVGDAHKPLETQMLGLYGKDVSIAIAQETILRVQGVLLDSLALIIFMAFELDETELSPEFSSTRVYELIMLRLRETELRLWLVSHLRQEPMKSGAKEADMITMTIYESIFIGDWKVRQGSVDSDLAELLTSSSLNWTFGLPLTAQWTNITTFVMANLLKHKEADLASEFIQFMPEKDSAWATYLKGRMYLTTGDYALASIHFEEAASDLTQSTNTRLLNQGALLTPDELISFGQGPSSYFQHILSLFEKLKLHSYVADFASRALQYMMSDAELTRSLTALDSRKRSAPDSPLPDQVRDAGSELKLLRLQQTRDEILGRLFNALLQTGRFEAAYETLTQVSNPILQKSNLQSLIKDCVKRDAVSTLLDLPISGDMVHEADKILHTLARQAMSSSPLSSSSSGPAYHQILFAFRTQHSDFRGAASILYEHLQRLRHNNGSKSWQKMQDPEDETLVRVFVLVISSLACCGEGEGWLLAEPIEGEGKRRCVTLEEVRAEFGRELDRRSEVQLGRFALVGGEGEDGMF</sequence>
<evidence type="ECO:0000256" key="3">
    <source>
        <dbReference type="ARBA" id="ARBA00023242"/>
    </source>
</evidence>
<dbReference type="OrthoDB" id="67716at2759"/>
<evidence type="ECO:0000259" key="8">
    <source>
        <dbReference type="Pfam" id="PF23300"/>
    </source>
</evidence>
<feature type="domain" description="Nucleoporin nup120-like HEAT repeat" evidence="8">
    <location>
        <begin position="885"/>
        <end position="1088"/>
    </location>
</feature>
<dbReference type="PROSITE" id="PS00678">
    <property type="entry name" value="WD_REPEATS_1"/>
    <property type="match status" value="1"/>
</dbReference>
<proteinExistence type="predicted"/>
<keyword evidence="2" id="KW-0813">Transport</keyword>
<dbReference type="STRING" id="1047168.A0A0F4GKH8"/>
<dbReference type="Pfam" id="PF23300">
    <property type="entry name" value="HEAT_Nup120"/>
    <property type="match status" value="1"/>
</dbReference>
<evidence type="ECO:0000256" key="1">
    <source>
        <dbReference type="ARBA" id="ARBA00004123"/>
    </source>
</evidence>
<feature type="repeat" description="WD" evidence="4">
    <location>
        <begin position="253"/>
        <end position="294"/>
    </location>
</feature>
<dbReference type="PANTHER" id="PTHR21286">
    <property type="entry name" value="NUCLEAR PORE COMPLEX PROTEIN NUP160"/>
    <property type="match status" value="1"/>
</dbReference>
<dbReference type="Proteomes" id="UP000033647">
    <property type="component" value="Unassembled WGS sequence"/>
</dbReference>
<dbReference type="EMBL" id="LAFY01000598">
    <property type="protein sequence ID" value="KJX96695.1"/>
    <property type="molecule type" value="Genomic_DNA"/>
</dbReference>
<feature type="region of interest" description="Disordered" evidence="5">
    <location>
        <begin position="1"/>
        <end position="43"/>
    </location>
</feature>
<feature type="compositionally biased region" description="Polar residues" evidence="5">
    <location>
        <begin position="1"/>
        <end position="20"/>
    </location>
</feature>
<dbReference type="GO" id="GO:0005643">
    <property type="term" value="C:nuclear pore"/>
    <property type="evidence" value="ECO:0007669"/>
    <property type="project" value="UniProtKB-ARBA"/>
</dbReference>
<keyword evidence="3" id="KW-0539">Nucleus</keyword>
<evidence type="ECO:0000259" key="6">
    <source>
        <dbReference type="Pfam" id="PF11715"/>
    </source>
</evidence>
<dbReference type="InterPro" id="IPR056548">
    <property type="entry name" value="HEAT_Nup120"/>
</dbReference>
<comment type="subcellular location">
    <subcellularLocation>
        <location evidence="1">Nucleus</location>
    </subcellularLocation>
</comment>
<reference evidence="9 10" key="1">
    <citation type="submission" date="2015-03" db="EMBL/GenBank/DDBJ databases">
        <title>RNA-seq based gene annotation and comparative genomics of four Zymoseptoria species reveal species-specific pathogenicity related genes and transposable element activity.</title>
        <authorList>
            <person name="Grandaubert J."/>
            <person name="Bhattacharyya A."/>
            <person name="Stukenbrock E.H."/>
        </authorList>
    </citation>
    <scope>NUCLEOTIDE SEQUENCE [LARGE SCALE GENOMIC DNA]</scope>
    <source>
        <strain evidence="9 10">Zb18110</strain>
    </source>
</reference>
<dbReference type="InterPro" id="IPR011047">
    <property type="entry name" value="Quinoprotein_ADH-like_sf"/>
</dbReference>
<evidence type="ECO:0000313" key="9">
    <source>
        <dbReference type="EMBL" id="KJX96695.1"/>
    </source>
</evidence>
<dbReference type="InterPro" id="IPR001680">
    <property type="entry name" value="WD40_rpt"/>
</dbReference>
<dbReference type="InterPro" id="IPR048884">
    <property type="entry name" value="Nup120_helical"/>
</dbReference>
<organism evidence="9 10">
    <name type="scientific">Zymoseptoria brevis</name>
    <dbReference type="NCBI Taxonomy" id="1047168"/>
    <lineage>
        <taxon>Eukaryota</taxon>
        <taxon>Fungi</taxon>
        <taxon>Dikarya</taxon>
        <taxon>Ascomycota</taxon>
        <taxon>Pezizomycotina</taxon>
        <taxon>Dothideomycetes</taxon>
        <taxon>Dothideomycetidae</taxon>
        <taxon>Mycosphaerellales</taxon>
        <taxon>Mycosphaerellaceae</taxon>
        <taxon>Zymoseptoria</taxon>
    </lineage>
</organism>
<dbReference type="SUPFAM" id="SSF50998">
    <property type="entry name" value="Quinoprotein alcohol dehydrogenase-like"/>
    <property type="match status" value="1"/>
</dbReference>
<dbReference type="Pfam" id="PF21486">
    <property type="entry name" value="NUP120_helical"/>
    <property type="match status" value="1"/>
</dbReference>
<dbReference type="PANTHER" id="PTHR21286:SF0">
    <property type="entry name" value="NUCLEAR PORE COMPLEX PROTEIN NUP160"/>
    <property type="match status" value="1"/>
</dbReference>
<dbReference type="InterPro" id="IPR021717">
    <property type="entry name" value="Nucleoporin_Nup160"/>
</dbReference>
<dbReference type="InterPro" id="IPR019775">
    <property type="entry name" value="WD40_repeat_CS"/>
</dbReference>
<name>A0A0F4GKH8_9PEZI</name>
<evidence type="ECO:0000256" key="5">
    <source>
        <dbReference type="SAM" id="MobiDB-lite"/>
    </source>
</evidence>
<dbReference type="Pfam" id="PF11715">
    <property type="entry name" value="Beta-prop_Nup120_160"/>
    <property type="match status" value="1"/>
</dbReference>
<feature type="compositionally biased region" description="Low complexity" evidence="5">
    <location>
        <begin position="29"/>
        <end position="38"/>
    </location>
</feature>
<comment type="caution">
    <text evidence="9">The sequence shown here is derived from an EMBL/GenBank/DDBJ whole genome shotgun (WGS) entry which is preliminary data.</text>
</comment>
<dbReference type="AlphaFoldDB" id="A0A0F4GKH8"/>
<feature type="domain" description="Nucleoporin Nup120/160 beta-propeller" evidence="6">
    <location>
        <begin position="78"/>
        <end position="607"/>
    </location>
</feature>
<dbReference type="SUPFAM" id="SSF63829">
    <property type="entry name" value="Calcium-dependent phosphotriesterase"/>
    <property type="match status" value="1"/>
</dbReference>
<evidence type="ECO:0000259" key="7">
    <source>
        <dbReference type="Pfam" id="PF21486"/>
    </source>
</evidence>